<proteinExistence type="predicted"/>
<comment type="caution">
    <text evidence="2">The sequence shown here is derived from an EMBL/GenBank/DDBJ whole genome shotgun (WGS) entry which is preliminary data.</text>
</comment>
<reference evidence="2 3" key="1">
    <citation type="submission" date="2019-03" db="EMBL/GenBank/DDBJ databases">
        <title>First draft genome of Liparis tanakae, snailfish: a comprehensive survey of snailfish specific genes.</title>
        <authorList>
            <person name="Kim W."/>
            <person name="Song I."/>
            <person name="Jeong J.-H."/>
            <person name="Kim D."/>
            <person name="Kim S."/>
            <person name="Ryu S."/>
            <person name="Song J.Y."/>
            <person name="Lee S.K."/>
        </authorList>
    </citation>
    <scope>NUCLEOTIDE SEQUENCE [LARGE SCALE GENOMIC DNA]</scope>
    <source>
        <tissue evidence="2">Muscle</tissue>
    </source>
</reference>
<protein>
    <submittedName>
        <fullName evidence="2">Uncharacterized protein</fullName>
    </submittedName>
</protein>
<organism evidence="2 3">
    <name type="scientific">Liparis tanakae</name>
    <name type="common">Tanaka's snailfish</name>
    <dbReference type="NCBI Taxonomy" id="230148"/>
    <lineage>
        <taxon>Eukaryota</taxon>
        <taxon>Metazoa</taxon>
        <taxon>Chordata</taxon>
        <taxon>Craniata</taxon>
        <taxon>Vertebrata</taxon>
        <taxon>Euteleostomi</taxon>
        <taxon>Actinopterygii</taxon>
        <taxon>Neopterygii</taxon>
        <taxon>Teleostei</taxon>
        <taxon>Neoteleostei</taxon>
        <taxon>Acanthomorphata</taxon>
        <taxon>Eupercaria</taxon>
        <taxon>Perciformes</taxon>
        <taxon>Cottioidei</taxon>
        <taxon>Cottales</taxon>
        <taxon>Liparidae</taxon>
        <taxon>Liparis</taxon>
    </lineage>
</organism>
<sequence>MTAEEGGEDARRRGEDMRRRGEDVRRRGEDVRREETKGGIVMRSMTHGRNGRNKPRVTREPPR</sequence>
<gene>
    <name evidence="2" type="ORF">EYF80_063502</name>
</gene>
<feature type="region of interest" description="Disordered" evidence="1">
    <location>
        <begin position="1"/>
        <end position="63"/>
    </location>
</feature>
<dbReference type="EMBL" id="SRLO01010401">
    <property type="protein sequence ID" value="TNN26360.1"/>
    <property type="molecule type" value="Genomic_DNA"/>
</dbReference>
<keyword evidence="3" id="KW-1185">Reference proteome</keyword>
<dbReference type="Proteomes" id="UP000314294">
    <property type="component" value="Unassembled WGS sequence"/>
</dbReference>
<evidence type="ECO:0000313" key="2">
    <source>
        <dbReference type="EMBL" id="TNN26360.1"/>
    </source>
</evidence>
<evidence type="ECO:0000256" key="1">
    <source>
        <dbReference type="SAM" id="MobiDB-lite"/>
    </source>
</evidence>
<feature type="compositionally biased region" description="Basic and acidic residues" evidence="1">
    <location>
        <begin position="8"/>
        <end position="37"/>
    </location>
</feature>
<accession>A0A4Z2ECS7</accession>
<evidence type="ECO:0000313" key="3">
    <source>
        <dbReference type="Proteomes" id="UP000314294"/>
    </source>
</evidence>
<dbReference type="AlphaFoldDB" id="A0A4Z2ECS7"/>
<name>A0A4Z2ECS7_9TELE</name>